<feature type="transmembrane region" description="Helical" evidence="9">
    <location>
        <begin position="253"/>
        <end position="274"/>
    </location>
</feature>
<feature type="transmembrane region" description="Helical" evidence="9">
    <location>
        <begin position="115"/>
        <end position="136"/>
    </location>
</feature>
<dbReference type="GO" id="GO:0005886">
    <property type="term" value="C:plasma membrane"/>
    <property type="evidence" value="ECO:0007669"/>
    <property type="project" value="UniProtKB-SubCell"/>
</dbReference>
<dbReference type="PANTHER" id="PTHR31465">
    <property type="entry name" value="PROTEIN RTA1-RELATED"/>
    <property type="match status" value="1"/>
</dbReference>
<reference evidence="10" key="1">
    <citation type="submission" date="2022-03" db="EMBL/GenBank/DDBJ databases">
        <authorList>
            <person name="Legras J.-L."/>
            <person name="Devillers H."/>
            <person name="Grondin C."/>
        </authorList>
    </citation>
    <scope>NUCLEOTIDE SEQUENCE</scope>
    <source>
        <strain evidence="10">CLIB 1423</strain>
    </source>
</reference>
<feature type="transmembrane region" description="Helical" evidence="9">
    <location>
        <begin position="174"/>
        <end position="203"/>
    </location>
</feature>
<keyword evidence="3 9" id="KW-0812">Transmembrane</keyword>
<proteinExistence type="inferred from homology"/>
<evidence type="ECO:0000256" key="2">
    <source>
        <dbReference type="ARBA" id="ARBA00009969"/>
    </source>
</evidence>
<sequence>MSTSDFTLPIWHPSSIPSNVIFSTVAPSKTSTLDSLITKAMESLRTETASDGIKGLAYEIYGAQASKSIASAAEVTATATDVSVLNNAREVILNSTLFLELKFDDDNMYSYDLKLAPNVLFTTIFASITLYTILMIWKSRYHWYNVAMIGGFGLEFAGFLGRTLSVQNETVEDYWLMQTICLTIAPAFLMGGIYFLFAQLVIVHGRQYSFLKPMWYSYFFIVCDVLSLVVQSIGGGQASVASQNHTDSDPGTYTMLAGIAFQILSMGIFLIFFFEALWRIYFRHDNIVAHQPLQNKTILNFFRFLFNTRSSREFRLSYLEADYNPKFADIRQRQLFQWFPLVIATSSLLIYIRCIYRVVEFGTGYNSWLFTREWPIMVLDASLIGVVALIFFPFHPLWVFGSENKIKLSTIKKNLDESVPSPSNSTIDEKV</sequence>
<keyword evidence="4 9" id="KW-1133">Transmembrane helix</keyword>
<comment type="caution">
    <text evidence="10">The sequence shown here is derived from an EMBL/GenBank/DDBJ whole genome shotgun (WGS) entry which is preliminary data.</text>
</comment>
<feature type="transmembrane region" description="Helical" evidence="9">
    <location>
        <begin position="215"/>
        <end position="233"/>
    </location>
</feature>
<evidence type="ECO:0000256" key="8">
    <source>
        <dbReference type="ARBA" id="ARBA00041117"/>
    </source>
</evidence>
<protein>
    <recommendedName>
        <fullName evidence="8">Sphingoid long-chain base transporter RSB1</fullName>
    </recommendedName>
</protein>
<evidence type="ECO:0000256" key="4">
    <source>
        <dbReference type="ARBA" id="ARBA00022989"/>
    </source>
</evidence>
<dbReference type="Pfam" id="PF04479">
    <property type="entry name" value="RTA1"/>
    <property type="match status" value="1"/>
</dbReference>
<keyword evidence="11" id="KW-1185">Reference proteome</keyword>
<evidence type="ECO:0000313" key="11">
    <source>
        <dbReference type="Proteomes" id="UP000837801"/>
    </source>
</evidence>
<organism evidence="10 11">
    <name type="scientific">[Candida] railenensis</name>
    <dbReference type="NCBI Taxonomy" id="45579"/>
    <lineage>
        <taxon>Eukaryota</taxon>
        <taxon>Fungi</taxon>
        <taxon>Dikarya</taxon>
        <taxon>Ascomycota</taxon>
        <taxon>Saccharomycotina</taxon>
        <taxon>Pichiomycetes</taxon>
        <taxon>Debaryomycetaceae</taxon>
        <taxon>Kurtzmaniella</taxon>
    </lineage>
</organism>
<feature type="transmembrane region" description="Helical" evidence="9">
    <location>
        <begin position="376"/>
        <end position="400"/>
    </location>
</feature>
<dbReference type="AlphaFoldDB" id="A0A9P0QKG7"/>
<evidence type="ECO:0000313" key="10">
    <source>
        <dbReference type="EMBL" id="CAH2350796.1"/>
    </source>
</evidence>
<comment type="function">
    <text evidence="7">Catalyzes the ATP-dependent translocation of sphingoid long-chain bases (LCBs) from the cytoplasmic site toward the extracytoplasmic side of the membrane (flip-flop). Involved in the establishment of the functional lipid asymmetry of the plasma membrane. Regulates intracellular levels of LCBs, sphingolipid precursors that are growth inhibitory at increased levels.</text>
</comment>
<evidence type="ECO:0000256" key="6">
    <source>
        <dbReference type="ARBA" id="ARBA00023136"/>
    </source>
</evidence>
<evidence type="ECO:0000256" key="3">
    <source>
        <dbReference type="ARBA" id="ARBA00022692"/>
    </source>
</evidence>
<dbReference type="GO" id="GO:0006869">
    <property type="term" value="P:lipid transport"/>
    <property type="evidence" value="ECO:0007669"/>
    <property type="project" value="UniProtKB-KW"/>
</dbReference>
<evidence type="ECO:0000256" key="9">
    <source>
        <dbReference type="SAM" id="Phobius"/>
    </source>
</evidence>
<keyword evidence="5" id="KW-0445">Lipid transport</keyword>
<comment type="subcellular location">
    <subcellularLocation>
        <location evidence="1">Cell membrane</location>
        <topology evidence="1">Multi-pass membrane protein</topology>
    </subcellularLocation>
</comment>
<keyword evidence="5" id="KW-0813">Transport</keyword>
<accession>A0A9P0QKG7</accession>
<evidence type="ECO:0000256" key="1">
    <source>
        <dbReference type="ARBA" id="ARBA00004651"/>
    </source>
</evidence>
<name>A0A9P0QKG7_9ASCO</name>
<dbReference type="Proteomes" id="UP000837801">
    <property type="component" value="Unassembled WGS sequence"/>
</dbReference>
<dbReference type="GO" id="GO:0000324">
    <property type="term" value="C:fungal-type vacuole"/>
    <property type="evidence" value="ECO:0007669"/>
    <property type="project" value="TreeGrafter"/>
</dbReference>
<feature type="transmembrane region" description="Helical" evidence="9">
    <location>
        <begin position="335"/>
        <end position="356"/>
    </location>
</feature>
<dbReference type="EMBL" id="CAKXYY010000002">
    <property type="protein sequence ID" value="CAH2350796.1"/>
    <property type="molecule type" value="Genomic_DNA"/>
</dbReference>
<evidence type="ECO:0000256" key="7">
    <source>
        <dbReference type="ARBA" id="ARBA00037472"/>
    </source>
</evidence>
<dbReference type="InterPro" id="IPR007568">
    <property type="entry name" value="RTA1"/>
</dbReference>
<gene>
    <name evidence="10" type="ORF">CLIB1423_02S05380</name>
</gene>
<keyword evidence="6 9" id="KW-0472">Membrane</keyword>
<comment type="similarity">
    <text evidence="2">Belongs to the lipid-translocating exporter (LTE) (TC 9.A.26.1) family.</text>
</comment>
<dbReference type="OrthoDB" id="3358017at2759"/>
<evidence type="ECO:0000256" key="5">
    <source>
        <dbReference type="ARBA" id="ARBA00023055"/>
    </source>
</evidence>
<dbReference type="PANTHER" id="PTHR31465:SF9">
    <property type="entry name" value="SPHINGOID LONG-CHAIN BASE TRANSPORTER RSB1"/>
    <property type="match status" value="1"/>
</dbReference>
<feature type="transmembrane region" description="Helical" evidence="9">
    <location>
        <begin position="143"/>
        <end position="162"/>
    </location>
</feature>